<sequence length="224" mass="24307">MKFVLVLFQPSSCLSDAEEDQIYGYTGGFRGGGQVVPPQALAHSNHTYYQDTHGCLNPRSTLIYELPPVGEVNRGGNGKKRLGIGRFLKTLKRDLRRSGTAKNNKTKLTHNLNNLPRTPGDGLATTPLVTLPGYSSSPASSRGSHSTHSHSSSHSAAVFASASAPGTPGSSGPLRDSGLQEAIERLKEQEMQRRREEQFREHEQRERSGGRGDECGQPRSGWVG</sequence>
<protein>
    <submittedName>
        <fullName evidence="2">Uncharacterized protein</fullName>
    </submittedName>
</protein>
<accession>A0AAE1NGK5</accession>
<name>A0AAE1NGK5_9EUCA</name>
<feature type="compositionally biased region" description="Basic and acidic residues" evidence="1">
    <location>
        <begin position="182"/>
        <end position="216"/>
    </location>
</feature>
<keyword evidence="3" id="KW-1185">Reference proteome</keyword>
<feature type="region of interest" description="Disordered" evidence="1">
    <location>
        <begin position="95"/>
        <end position="224"/>
    </location>
</feature>
<reference evidence="2" key="1">
    <citation type="submission" date="2023-11" db="EMBL/GenBank/DDBJ databases">
        <title>Genome assemblies of two species of porcelain crab, Petrolisthes cinctipes and Petrolisthes manimaculis (Anomura: Porcellanidae).</title>
        <authorList>
            <person name="Angst P."/>
        </authorList>
    </citation>
    <scope>NUCLEOTIDE SEQUENCE</scope>
    <source>
        <strain evidence="2">PB745_02</strain>
        <tissue evidence="2">Gill</tissue>
    </source>
</reference>
<dbReference type="EMBL" id="JAWZYT010006204">
    <property type="protein sequence ID" value="KAK4288637.1"/>
    <property type="molecule type" value="Genomic_DNA"/>
</dbReference>
<evidence type="ECO:0000313" key="3">
    <source>
        <dbReference type="Proteomes" id="UP001292094"/>
    </source>
</evidence>
<organism evidence="2 3">
    <name type="scientific">Petrolisthes manimaculis</name>
    <dbReference type="NCBI Taxonomy" id="1843537"/>
    <lineage>
        <taxon>Eukaryota</taxon>
        <taxon>Metazoa</taxon>
        <taxon>Ecdysozoa</taxon>
        <taxon>Arthropoda</taxon>
        <taxon>Crustacea</taxon>
        <taxon>Multicrustacea</taxon>
        <taxon>Malacostraca</taxon>
        <taxon>Eumalacostraca</taxon>
        <taxon>Eucarida</taxon>
        <taxon>Decapoda</taxon>
        <taxon>Pleocyemata</taxon>
        <taxon>Anomura</taxon>
        <taxon>Galatheoidea</taxon>
        <taxon>Porcellanidae</taxon>
        <taxon>Petrolisthes</taxon>
    </lineage>
</organism>
<feature type="compositionally biased region" description="Low complexity" evidence="1">
    <location>
        <begin position="135"/>
        <end position="173"/>
    </location>
</feature>
<proteinExistence type="predicted"/>
<evidence type="ECO:0000313" key="2">
    <source>
        <dbReference type="EMBL" id="KAK4288637.1"/>
    </source>
</evidence>
<comment type="caution">
    <text evidence="2">The sequence shown here is derived from an EMBL/GenBank/DDBJ whole genome shotgun (WGS) entry which is preliminary data.</text>
</comment>
<dbReference type="Proteomes" id="UP001292094">
    <property type="component" value="Unassembled WGS sequence"/>
</dbReference>
<dbReference type="AlphaFoldDB" id="A0AAE1NGK5"/>
<gene>
    <name evidence="2" type="ORF">Pmani_038339</name>
</gene>
<evidence type="ECO:0000256" key="1">
    <source>
        <dbReference type="SAM" id="MobiDB-lite"/>
    </source>
</evidence>